<feature type="transmembrane region" description="Helical" evidence="1">
    <location>
        <begin position="31"/>
        <end position="50"/>
    </location>
</feature>
<evidence type="ECO:0000313" key="3">
    <source>
        <dbReference type="Proteomes" id="UP000244248"/>
    </source>
</evidence>
<feature type="transmembrane region" description="Helical" evidence="1">
    <location>
        <begin position="119"/>
        <end position="141"/>
    </location>
</feature>
<keyword evidence="3" id="KW-1185">Reference proteome</keyword>
<organism evidence="2 3">
    <name type="scientific">Stenotrophobium rhamnosiphilum</name>
    <dbReference type="NCBI Taxonomy" id="2029166"/>
    <lineage>
        <taxon>Bacteria</taxon>
        <taxon>Pseudomonadati</taxon>
        <taxon>Pseudomonadota</taxon>
        <taxon>Gammaproteobacteria</taxon>
        <taxon>Nevskiales</taxon>
        <taxon>Nevskiaceae</taxon>
        <taxon>Stenotrophobium</taxon>
    </lineage>
</organism>
<feature type="transmembrane region" description="Helical" evidence="1">
    <location>
        <begin position="178"/>
        <end position="195"/>
    </location>
</feature>
<feature type="transmembrane region" description="Helical" evidence="1">
    <location>
        <begin position="87"/>
        <end position="107"/>
    </location>
</feature>
<keyword evidence="1" id="KW-0812">Transmembrane</keyword>
<sequence length="208" mass="21999">MNIILLLTTLAALLSGPLLYAVAKGRPKLVKVMDIFVMISVAALVLIEVVPETYEQAGLWSFVFIGLGLLGPSVLEHLLTRARREAHFAALAVAIIGLMLHSFGDGTALSTGGGTNHQIALALAVAIHSVPVGLATWWLMFPVFGRGLPAFTLAAMCASTIAGYIFGVEISSGIDPRVWALFQALVAGSILHVVFGRPHAQGHHGHNH</sequence>
<feature type="transmembrane region" description="Helical" evidence="1">
    <location>
        <begin position="57"/>
        <end position="75"/>
    </location>
</feature>
<dbReference type="EMBL" id="QANS01000002">
    <property type="protein sequence ID" value="PTU32183.1"/>
    <property type="molecule type" value="Genomic_DNA"/>
</dbReference>
<keyword evidence="1" id="KW-0472">Membrane</keyword>
<evidence type="ECO:0000313" key="2">
    <source>
        <dbReference type="EMBL" id="PTU32183.1"/>
    </source>
</evidence>
<evidence type="ECO:0000256" key="1">
    <source>
        <dbReference type="SAM" id="Phobius"/>
    </source>
</evidence>
<dbReference type="Proteomes" id="UP000244248">
    <property type="component" value="Unassembled WGS sequence"/>
</dbReference>
<feature type="transmembrane region" description="Helical" evidence="1">
    <location>
        <begin position="147"/>
        <end position="166"/>
    </location>
</feature>
<keyword evidence="1" id="KW-1133">Transmembrane helix</keyword>
<comment type="caution">
    <text evidence="2">The sequence shown here is derived from an EMBL/GenBank/DDBJ whole genome shotgun (WGS) entry which is preliminary data.</text>
</comment>
<evidence type="ECO:0008006" key="4">
    <source>
        <dbReference type="Google" id="ProtNLM"/>
    </source>
</evidence>
<name>A0A2T5MHW9_9GAMM</name>
<dbReference type="OrthoDB" id="6397936at2"/>
<dbReference type="AlphaFoldDB" id="A0A2T5MHW9"/>
<accession>A0A2T5MHW9</accession>
<dbReference type="RefSeq" id="WP_107939374.1">
    <property type="nucleotide sequence ID" value="NZ_QANS01000002.1"/>
</dbReference>
<proteinExistence type="predicted"/>
<protein>
    <recommendedName>
        <fullName evidence="4">ZIP family metal transporter</fullName>
    </recommendedName>
</protein>
<reference evidence="2 3" key="1">
    <citation type="submission" date="2018-04" db="EMBL/GenBank/DDBJ databases">
        <title>Novel species isolated from glacier.</title>
        <authorList>
            <person name="Liu Q."/>
            <person name="Xin Y.-H."/>
        </authorList>
    </citation>
    <scope>NUCLEOTIDE SEQUENCE [LARGE SCALE GENOMIC DNA]</scope>
    <source>
        <strain evidence="2 3">GT1R17</strain>
    </source>
</reference>
<gene>
    <name evidence="2" type="ORF">CJD38_05850</name>
</gene>